<dbReference type="Proteomes" id="UP000789405">
    <property type="component" value="Unassembled WGS sequence"/>
</dbReference>
<comment type="caution">
    <text evidence="2">The sequence shown here is derived from an EMBL/GenBank/DDBJ whole genome shotgun (WGS) entry which is preliminary data.</text>
</comment>
<evidence type="ECO:0000313" key="2">
    <source>
        <dbReference type="EMBL" id="CAG8828245.1"/>
    </source>
</evidence>
<protein>
    <submittedName>
        <fullName evidence="2">17708_t:CDS:1</fullName>
    </submittedName>
</protein>
<feature type="compositionally biased region" description="Acidic residues" evidence="1">
    <location>
        <begin position="35"/>
        <end position="46"/>
    </location>
</feature>
<feature type="region of interest" description="Disordered" evidence="1">
    <location>
        <begin position="1"/>
        <end position="46"/>
    </location>
</feature>
<evidence type="ECO:0000256" key="1">
    <source>
        <dbReference type="SAM" id="MobiDB-lite"/>
    </source>
</evidence>
<feature type="non-terminal residue" evidence="2">
    <location>
        <position position="70"/>
    </location>
</feature>
<gene>
    <name evidence="2" type="ORF">DERYTH_LOCUS28453</name>
</gene>
<keyword evidence="3" id="KW-1185">Reference proteome</keyword>
<reference evidence="2" key="1">
    <citation type="submission" date="2021-06" db="EMBL/GenBank/DDBJ databases">
        <authorList>
            <person name="Kallberg Y."/>
            <person name="Tangrot J."/>
            <person name="Rosling A."/>
        </authorList>
    </citation>
    <scope>NUCLEOTIDE SEQUENCE</scope>
    <source>
        <strain evidence="2">MA453B</strain>
    </source>
</reference>
<organism evidence="2 3">
    <name type="scientific">Dentiscutata erythropus</name>
    <dbReference type="NCBI Taxonomy" id="1348616"/>
    <lineage>
        <taxon>Eukaryota</taxon>
        <taxon>Fungi</taxon>
        <taxon>Fungi incertae sedis</taxon>
        <taxon>Mucoromycota</taxon>
        <taxon>Glomeromycotina</taxon>
        <taxon>Glomeromycetes</taxon>
        <taxon>Diversisporales</taxon>
        <taxon>Gigasporaceae</taxon>
        <taxon>Dentiscutata</taxon>
    </lineage>
</organism>
<proteinExistence type="predicted"/>
<dbReference type="AlphaFoldDB" id="A0A9N9KGG3"/>
<accession>A0A9N9KGG3</accession>
<dbReference type="EMBL" id="CAJVPY010071074">
    <property type="protein sequence ID" value="CAG8828245.1"/>
    <property type="molecule type" value="Genomic_DNA"/>
</dbReference>
<evidence type="ECO:0000313" key="3">
    <source>
        <dbReference type="Proteomes" id="UP000789405"/>
    </source>
</evidence>
<feature type="non-terminal residue" evidence="2">
    <location>
        <position position="1"/>
    </location>
</feature>
<name>A0A9N9KGG3_9GLOM</name>
<sequence length="70" mass="8442">SLNEHDGMDKHDNMNEHNSMNEHDSGRDEYHNYEPEENITEDANDDYEIQKVFNSWDVAMEEIEKYAHRK</sequence>
<dbReference type="OrthoDB" id="10490151at2759"/>
<feature type="compositionally biased region" description="Basic and acidic residues" evidence="1">
    <location>
        <begin position="1"/>
        <end position="34"/>
    </location>
</feature>